<gene>
    <name evidence="4 5 7" type="primary">purK</name>
    <name evidence="7" type="ORF">Pen02_43760</name>
</gene>
<feature type="binding site" evidence="4">
    <location>
        <position position="192"/>
    </location>
    <ligand>
        <name>ATP</name>
        <dbReference type="ChEBI" id="CHEBI:30616"/>
    </ligand>
</feature>
<dbReference type="InterPro" id="IPR016185">
    <property type="entry name" value="PreATP-grasp_dom_sf"/>
</dbReference>
<evidence type="ECO:0000313" key="8">
    <source>
        <dbReference type="Proteomes" id="UP000646749"/>
    </source>
</evidence>
<dbReference type="SUPFAM" id="SSF51246">
    <property type="entry name" value="Rudiment single hybrid motif"/>
    <property type="match status" value="1"/>
</dbReference>
<keyword evidence="2 4" id="KW-0658">Purine biosynthesis</keyword>
<dbReference type="NCBIfam" id="NF004679">
    <property type="entry name" value="PRK06019.1-5"/>
    <property type="match status" value="1"/>
</dbReference>
<dbReference type="Gene3D" id="3.30.1490.20">
    <property type="entry name" value="ATP-grasp fold, A domain"/>
    <property type="match status" value="1"/>
</dbReference>
<comment type="subunit">
    <text evidence="4 5">Homodimer.</text>
</comment>
<comment type="caution">
    <text evidence="7">The sequence shown here is derived from an EMBL/GenBank/DDBJ whole genome shotgun (WGS) entry which is preliminary data.</text>
</comment>
<dbReference type="RefSeq" id="WP_203867922.1">
    <property type="nucleotide sequence ID" value="NZ_BONW01000021.1"/>
</dbReference>
<dbReference type="SUPFAM" id="SSF56059">
    <property type="entry name" value="Glutathione synthetase ATP-binding domain-like"/>
    <property type="match status" value="1"/>
</dbReference>
<evidence type="ECO:0000256" key="4">
    <source>
        <dbReference type="HAMAP-Rule" id="MF_01928"/>
    </source>
</evidence>
<comment type="function">
    <text evidence="4">Catalyzes the ATP-dependent conversion of 5-aminoimidazole ribonucleotide (AIR) and HCO(3)(-) to N5-carboxyaminoimidazole ribonucleotide (N5-CAIR).</text>
</comment>
<dbReference type="InterPro" id="IPR005875">
    <property type="entry name" value="PurK"/>
</dbReference>
<comment type="function">
    <text evidence="5">Catalyzes the ATP-dependent conversion of 5-aminoimidazole ribonucleotide (AIR) and HCO(3)- to N5-carboxyaminoimidazole ribonucleotide (N5-CAIR).</text>
</comment>
<dbReference type="Pfam" id="PF17769">
    <property type="entry name" value="PurK_C"/>
    <property type="match status" value="1"/>
</dbReference>
<feature type="binding site" evidence="4">
    <location>
        <begin position="274"/>
        <end position="275"/>
    </location>
    <ligand>
        <name>ATP</name>
        <dbReference type="ChEBI" id="CHEBI:30616"/>
    </ligand>
</feature>
<evidence type="ECO:0000256" key="2">
    <source>
        <dbReference type="ARBA" id="ARBA00022755"/>
    </source>
</evidence>
<name>A0ABQ4E416_9ACTN</name>
<dbReference type="InterPro" id="IPR011054">
    <property type="entry name" value="Rudment_hybrid_motif"/>
</dbReference>
<evidence type="ECO:0000256" key="5">
    <source>
        <dbReference type="RuleBase" id="RU361200"/>
    </source>
</evidence>
<comment type="catalytic activity">
    <reaction evidence="4 5">
        <text>5-amino-1-(5-phospho-beta-D-ribosyl)imidazole + hydrogencarbonate + ATP = 5-carboxyamino-1-(5-phospho-D-ribosyl)imidazole + ADP + phosphate + 2 H(+)</text>
        <dbReference type="Rhea" id="RHEA:19317"/>
        <dbReference type="ChEBI" id="CHEBI:15378"/>
        <dbReference type="ChEBI" id="CHEBI:17544"/>
        <dbReference type="ChEBI" id="CHEBI:30616"/>
        <dbReference type="ChEBI" id="CHEBI:43474"/>
        <dbReference type="ChEBI" id="CHEBI:58730"/>
        <dbReference type="ChEBI" id="CHEBI:137981"/>
        <dbReference type="ChEBI" id="CHEBI:456216"/>
        <dbReference type="EC" id="6.3.4.18"/>
    </reaction>
</comment>
<feature type="binding site" evidence="4">
    <location>
        <position position="147"/>
    </location>
    <ligand>
        <name>ATP</name>
        <dbReference type="ChEBI" id="CHEBI:30616"/>
    </ligand>
</feature>
<comment type="similarity">
    <text evidence="4 5">Belongs to the PurK/PurT family.</text>
</comment>
<keyword evidence="1 4" id="KW-0547">Nucleotide-binding</keyword>
<dbReference type="EMBL" id="BONW01000021">
    <property type="protein sequence ID" value="GIG89440.1"/>
    <property type="molecule type" value="Genomic_DNA"/>
</dbReference>
<keyword evidence="3 4" id="KW-0067">ATP-binding</keyword>
<evidence type="ECO:0000313" key="7">
    <source>
        <dbReference type="EMBL" id="GIG89440.1"/>
    </source>
</evidence>
<keyword evidence="8" id="KW-1185">Reference proteome</keyword>
<evidence type="ECO:0000256" key="1">
    <source>
        <dbReference type="ARBA" id="ARBA00022741"/>
    </source>
</evidence>
<evidence type="ECO:0000259" key="6">
    <source>
        <dbReference type="PROSITE" id="PS50975"/>
    </source>
</evidence>
<feature type="domain" description="ATP-grasp" evidence="6">
    <location>
        <begin position="111"/>
        <end position="304"/>
    </location>
</feature>
<keyword evidence="4 5" id="KW-0436">Ligase</keyword>
<dbReference type="Proteomes" id="UP000646749">
    <property type="component" value="Unassembled WGS sequence"/>
</dbReference>
<feature type="binding site" evidence="4">
    <location>
        <begin position="184"/>
        <end position="187"/>
    </location>
    <ligand>
        <name>ATP</name>
        <dbReference type="ChEBI" id="CHEBI:30616"/>
    </ligand>
</feature>
<dbReference type="InterPro" id="IPR003135">
    <property type="entry name" value="ATP-grasp_carboxylate-amine"/>
</dbReference>
<dbReference type="Gene3D" id="3.30.470.20">
    <property type="entry name" value="ATP-grasp fold, B domain"/>
    <property type="match status" value="1"/>
</dbReference>
<dbReference type="NCBIfam" id="TIGR01161">
    <property type="entry name" value="purK"/>
    <property type="match status" value="1"/>
</dbReference>
<dbReference type="PANTHER" id="PTHR11609:SF5">
    <property type="entry name" value="PHOSPHORIBOSYLAMINOIMIDAZOLE CARBOXYLASE"/>
    <property type="match status" value="1"/>
</dbReference>
<dbReference type="EC" id="6.3.4.18" evidence="4 5"/>
<dbReference type="InterPro" id="IPR013815">
    <property type="entry name" value="ATP_grasp_subdomain_1"/>
</dbReference>
<dbReference type="PROSITE" id="PS50975">
    <property type="entry name" value="ATP_GRASP"/>
    <property type="match status" value="1"/>
</dbReference>
<dbReference type="InterPro" id="IPR011761">
    <property type="entry name" value="ATP-grasp"/>
</dbReference>
<dbReference type="InterPro" id="IPR054350">
    <property type="entry name" value="PurT/PurK_preATP-grasp"/>
</dbReference>
<proteinExistence type="inferred from homology"/>
<feature type="binding site" evidence="4">
    <location>
        <position position="107"/>
    </location>
    <ligand>
        <name>ATP</name>
        <dbReference type="ChEBI" id="CHEBI:30616"/>
    </ligand>
</feature>
<dbReference type="NCBIfam" id="NF004680">
    <property type="entry name" value="PRK06019.1-6"/>
    <property type="match status" value="1"/>
</dbReference>
<dbReference type="Pfam" id="PF02222">
    <property type="entry name" value="ATP-grasp"/>
    <property type="match status" value="1"/>
</dbReference>
<evidence type="ECO:0000256" key="3">
    <source>
        <dbReference type="ARBA" id="ARBA00022840"/>
    </source>
</evidence>
<dbReference type="PANTHER" id="PTHR11609">
    <property type="entry name" value="PURINE BIOSYNTHESIS PROTEIN 6/7, PUR6/7"/>
    <property type="match status" value="1"/>
</dbReference>
<organism evidence="7 8">
    <name type="scientific">Plantactinospora endophytica</name>
    <dbReference type="NCBI Taxonomy" id="673535"/>
    <lineage>
        <taxon>Bacteria</taxon>
        <taxon>Bacillati</taxon>
        <taxon>Actinomycetota</taxon>
        <taxon>Actinomycetes</taxon>
        <taxon>Micromonosporales</taxon>
        <taxon>Micromonosporaceae</taxon>
        <taxon>Plantactinospora</taxon>
    </lineage>
</organism>
<comment type="caution">
    <text evidence="4">Lacks conserved residue(s) required for the propagation of feature annotation.</text>
</comment>
<dbReference type="HAMAP" id="MF_01928">
    <property type="entry name" value="PurK"/>
    <property type="match status" value="1"/>
</dbReference>
<dbReference type="Pfam" id="PF22660">
    <property type="entry name" value="RS_preATP-grasp-like"/>
    <property type="match status" value="1"/>
</dbReference>
<dbReference type="SUPFAM" id="SSF52440">
    <property type="entry name" value="PreATP-grasp domain"/>
    <property type="match status" value="1"/>
</dbReference>
<dbReference type="Gene3D" id="3.40.50.20">
    <property type="match status" value="1"/>
</dbReference>
<dbReference type="InterPro" id="IPR040686">
    <property type="entry name" value="PurK_C"/>
</dbReference>
<sequence>MDSRTGLPVVGMVGGGQLARMTHQAAIALGQSLRVLALDPSDGAALVAADVRYGQHTDLAALRDFADGCDVVTFDHEHVPTGHVRALADAGVAVYPPADALLYAQDKRAMRERLTELAAPVPRWRPVTEPDDLVDFGAELGWPVILKAARGGYDGRGVWVVSDADEAAELVGRLRAAGTELIAEERVALRRELAVQVARSPFGQVAAYPVVETVQRDGICVEVLAPAPRLPEQVAVRAQQLAIDLATALGVVGLLAVELFEVTGPDGEPALVVNELAMRPHNSGHWTIEGARTSQFEQHLRAVLDYPMGDTALTAPVVVMANVLGGPDGGMSIDERLHHLFAEDPGAKVHLYGKQVRPGRKIGHVTVLGDDLEKVRARAARAAWWLREGHA</sequence>
<reference evidence="7 8" key="1">
    <citation type="submission" date="2021-01" db="EMBL/GenBank/DDBJ databases">
        <title>Whole genome shotgun sequence of Plantactinospora endophytica NBRC 110450.</title>
        <authorList>
            <person name="Komaki H."/>
            <person name="Tamura T."/>
        </authorList>
    </citation>
    <scope>NUCLEOTIDE SEQUENCE [LARGE SCALE GENOMIC DNA]</scope>
    <source>
        <strain evidence="7 8">NBRC 110450</strain>
    </source>
</reference>
<accession>A0ABQ4E416</accession>
<comment type="pathway">
    <text evidence="4 5">Purine metabolism; IMP biosynthesis via de novo pathway; 5-amino-1-(5-phospho-D-ribosyl)imidazole-4-carboxylate from 5-amino-1-(5-phospho-D-ribosyl)imidazole (N5-CAIR route): step 1/2.</text>
</comment>
<protein>
    <recommendedName>
        <fullName evidence="4 5">N5-carboxyaminoimidazole ribonucleotide synthase</fullName>
        <shortName evidence="4 5">N5-CAIR synthase</shortName>
        <ecNumber evidence="4 5">6.3.4.18</ecNumber>
    </recommendedName>
    <alternativeName>
        <fullName evidence="4 5">5-(carboxyamino)imidazole ribonucleotide synthetase</fullName>
    </alternativeName>
</protein>